<dbReference type="GO" id="GO:0008936">
    <property type="term" value="F:nicotinamidase activity"/>
    <property type="evidence" value="ECO:0007669"/>
    <property type="project" value="UniProtKB-EC"/>
</dbReference>
<dbReference type="SUPFAM" id="SSF52499">
    <property type="entry name" value="Isochorismatase-like hydrolases"/>
    <property type="match status" value="1"/>
</dbReference>
<accession>A0A7C1CWR2</accession>
<evidence type="ECO:0000256" key="2">
    <source>
        <dbReference type="ARBA" id="ARBA00022642"/>
    </source>
</evidence>
<keyword evidence="2" id="KW-0662">Pyridine nucleotide biosynthesis</keyword>
<dbReference type="GO" id="GO:0046872">
    <property type="term" value="F:metal ion binding"/>
    <property type="evidence" value="ECO:0007669"/>
    <property type="project" value="UniProtKB-KW"/>
</dbReference>
<dbReference type="PANTHER" id="PTHR11080">
    <property type="entry name" value="PYRAZINAMIDASE/NICOTINAMIDASE"/>
    <property type="match status" value="1"/>
</dbReference>
<evidence type="ECO:0000256" key="6">
    <source>
        <dbReference type="ARBA" id="ARBA00039017"/>
    </source>
</evidence>
<evidence type="ECO:0000256" key="4">
    <source>
        <dbReference type="ARBA" id="ARBA00022801"/>
    </source>
</evidence>
<evidence type="ECO:0000313" key="9">
    <source>
        <dbReference type="EMBL" id="HDP77891.1"/>
    </source>
</evidence>
<reference evidence="9" key="1">
    <citation type="journal article" date="2020" name="mSystems">
        <title>Genome- and Community-Level Interaction Insights into Carbon Utilization and Element Cycling Functions of Hydrothermarchaeota in Hydrothermal Sediment.</title>
        <authorList>
            <person name="Zhou Z."/>
            <person name="Liu Y."/>
            <person name="Xu W."/>
            <person name="Pan J."/>
            <person name="Luo Z.H."/>
            <person name="Li M."/>
        </authorList>
    </citation>
    <scope>NUCLEOTIDE SEQUENCE [LARGE SCALE GENOMIC DNA]</scope>
    <source>
        <strain evidence="9">SpSt-1179</strain>
    </source>
</reference>
<dbReference type="InterPro" id="IPR036380">
    <property type="entry name" value="Isochorismatase-like_sf"/>
</dbReference>
<dbReference type="Proteomes" id="UP000886198">
    <property type="component" value="Unassembled WGS sequence"/>
</dbReference>
<comment type="similarity">
    <text evidence="1">Belongs to the isochorismatase family.</text>
</comment>
<name>A0A7C1CWR2_9BACT</name>
<evidence type="ECO:0000256" key="5">
    <source>
        <dbReference type="ARBA" id="ARBA00037900"/>
    </source>
</evidence>
<evidence type="ECO:0000259" key="8">
    <source>
        <dbReference type="Pfam" id="PF00857"/>
    </source>
</evidence>
<comment type="pathway">
    <text evidence="5">Cofactor biosynthesis; nicotinate biosynthesis; nicotinate from nicotinamide: step 1/1.</text>
</comment>
<dbReference type="EC" id="3.5.1.19" evidence="6"/>
<dbReference type="GO" id="GO:0019363">
    <property type="term" value="P:pyridine nucleotide biosynthetic process"/>
    <property type="evidence" value="ECO:0007669"/>
    <property type="project" value="UniProtKB-KW"/>
</dbReference>
<proteinExistence type="inferred from homology"/>
<gene>
    <name evidence="9" type="primary">pncA</name>
    <name evidence="9" type="ORF">ENN47_06875</name>
</gene>
<evidence type="ECO:0000256" key="3">
    <source>
        <dbReference type="ARBA" id="ARBA00022723"/>
    </source>
</evidence>
<keyword evidence="4 9" id="KW-0378">Hydrolase</keyword>
<feature type="domain" description="Isochorismatase-like" evidence="8">
    <location>
        <begin position="4"/>
        <end position="199"/>
    </location>
</feature>
<dbReference type="CDD" id="cd01011">
    <property type="entry name" value="nicotinamidase"/>
    <property type="match status" value="1"/>
</dbReference>
<evidence type="ECO:0000256" key="7">
    <source>
        <dbReference type="ARBA" id="ARBA00043224"/>
    </source>
</evidence>
<dbReference type="EMBL" id="DSBT01000181">
    <property type="protein sequence ID" value="HDP77891.1"/>
    <property type="molecule type" value="Genomic_DNA"/>
</dbReference>
<dbReference type="Gene3D" id="3.40.50.850">
    <property type="entry name" value="Isochorismatase-like"/>
    <property type="match status" value="1"/>
</dbReference>
<comment type="caution">
    <text evidence="9">The sequence shown here is derived from an EMBL/GenBank/DDBJ whole genome shotgun (WGS) entry which is preliminary data.</text>
</comment>
<dbReference type="NCBIfam" id="NF008623">
    <property type="entry name" value="PRK11609.1"/>
    <property type="match status" value="1"/>
</dbReference>
<keyword evidence="3" id="KW-0479">Metal-binding</keyword>
<sequence length="202" mass="22493">MRKALLVVDVQNDFYETGALPVSDASKINEVVNRTMKDPAYKVIVAGQDWHPSNHMSFAVNHGKEPFTPFDNGKGIGPVLWPVHCQQGTHGAEFNQEIQSYRFDYIVRKGTHPHVDSYSIFRENDGTELGTDGLLRALGIEELDICGLALDYCLKYTVHDALMAGFKINVIINGTKGVEASQGDVQRTVEEFRNAGVELIER</sequence>
<dbReference type="PANTHER" id="PTHR11080:SF2">
    <property type="entry name" value="LD05707P"/>
    <property type="match status" value="1"/>
</dbReference>
<dbReference type="AlphaFoldDB" id="A0A7C1CWR2"/>
<dbReference type="Pfam" id="PF00857">
    <property type="entry name" value="Isochorismatase"/>
    <property type="match status" value="1"/>
</dbReference>
<protein>
    <recommendedName>
        <fullName evidence="6">nicotinamidase</fullName>
        <ecNumber evidence="6">3.5.1.19</ecNumber>
    </recommendedName>
    <alternativeName>
        <fullName evidence="7">Nicotinamide deamidase</fullName>
    </alternativeName>
</protein>
<dbReference type="InterPro" id="IPR052347">
    <property type="entry name" value="Isochorismatase_Nicotinamidase"/>
</dbReference>
<evidence type="ECO:0000256" key="1">
    <source>
        <dbReference type="ARBA" id="ARBA00006336"/>
    </source>
</evidence>
<dbReference type="InterPro" id="IPR000868">
    <property type="entry name" value="Isochorismatase-like_dom"/>
</dbReference>
<organism evidence="9">
    <name type="scientific">Mesotoga infera</name>
    <dbReference type="NCBI Taxonomy" id="1236046"/>
    <lineage>
        <taxon>Bacteria</taxon>
        <taxon>Thermotogati</taxon>
        <taxon>Thermotogota</taxon>
        <taxon>Thermotogae</taxon>
        <taxon>Kosmotogales</taxon>
        <taxon>Kosmotogaceae</taxon>
        <taxon>Mesotoga</taxon>
    </lineage>
</organism>